<dbReference type="Proteomes" id="UP000094526">
    <property type="component" value="Unassembled WGS sequence"/>
</dbReference>
<feature type="compositionally biased region" description="Basic and acidic residues" evidence="1">
    <location>
        <begin position="124"/>
        <end position="140"/>
    </location>
</feature>
<sequence>MVLAHSPPQPKQQTREEAAARSNDAGGAQQDYSREAAIKANDRSAPEMCSTPVDRSVVSTNTQHCQERTKPAKKVAFASPVAQIQEITPVRARRSARLKERAHPPSKAAPSASRLTVEYSAPSRAEDRDRPGGQIYRDENANDTAKGPRLGTRLRSTDAKSGRTPTLPARPVV</sequence>
<evidence type="ECO:0000256" key="1">
    <source>
        <dbReference type="SAM" id="MobiDB-lite"/>
    </source>
</evidence>
<evidence type="ECO:0000313" key="3">
    <source>
        <dbReference type="Proteomes" id="UP000094526"/>
    </source>
</evidence>
<comment type="caution">
    <text evidence="2">The sequence shown here is derived from an EMBL/GenBank/DDBJ whole genome shotgun (WGS) entry which is preliminary data.</text>
</comment>
<proteinExistence type="predicted"/>
<organism evidence="2 3">
    <name type="scientific">Cladophialophora carrionii</name>
    <dbReference type="NCBI Taxonomy" id="86049"/>
    <lineage>
        <taxon>Eukaryota</taxon>
        <taxon>Fungi</taxon>
        <taxon>Dikarya</taxon>
        <taxon>Ascomycota</taxon>
        <taxon>Pezizomycotina</taxon>
        <taxon>Eurotiomycetes</taxon>
        <taxon>Chaetothyriomycetidae</taxon>
        <taxon>Chaetothyriales</taxon>
        <taxon>Herpotrichiellaceae</taxon>
        <taxon>Cladophialophora</taxon>
    </lineage>
</organism>
<evidence type="ECO:0000313" key="2">
    <source>
        <dbReference type="EMBL" id="OCT48580.1"/>
    </source>
</evidence>
<feature type="region of interest" description="Disordered" evidence="1">
    <location>
        <begin position="89"/>
        <end position="173"/>
    </location>
</feature>
<dbReference type="VEuPathDB" id="FungiDB:CLCR_04388"/>
<feature type="compositionally biased region" description="Basic and acidic residues" evidence="1">
    <location>
        <begin position="32"/>
        <end position="45"/>
    </location>
</feature>
<protein>
    <submittedName>
        <fullName evidence="2">Uncharacterized protein</fullName>
    </submittedName>
</protein>
<feature type="region of interest" description="Disordered" evidence="1">
    <location>
        <begin position="1"/>
        <end position="54"/>
    </location>
</feature>
<dbReference type="EMBL" id="LGRB01000012">
    <property type="protein sequence ID" value="OCT48580.1"/>
    <property type="molecule type" value="Genomic_DNA"/>
</dbReference>
<reference evidence="3" key="1">
    <citation type="submission" date="2015-07" db="EMBL/GenBank/DDBJ databases">
        <authorList>
            <person name="Teixeira M.M."/>
            <person name="Souza R.C."/>
            <person name="Almeida L.G."/>
            <person name="Vicente V.A."/>
            <person name="de Hoog S."/>
            <person name="Bocca A.L."/>
            <person name="de Almeida S.R."/>
            <person name="Vasconcelos A.T."/>
            <person name="Felipe M.S."/>
        </authorList>
    </citation>
    <scope>NUCLEOTIDE SEQUENCE [LARGE SCALE GENOMIC DNA]</scope>
    <source>
        <strain evidence="3">KSF</strain>
    </source>
</reference>
<keyword evidence="3" id="KW-1185">Reference proteome</keyword>
<accession>A0A1C1CJ92</accession>
<dbReference type="AlphaFoldDB" id="A0A1C1CJ92"/>
<name>A0A1C1CJ92_9EURO</name>
<gene>
    <name evidence="2" type="ORF">CLCR_04388</name>
</gene>